<name>A0A922IBW8_DERFA</name>
<dbReference type="EMBL" id="SDOV01000009">
    <property type="protein sequence ID" value="KAH7636718.1"/>
    <property type="molecule type" value="Genomic_DNA"/>
</dbReference>
<dbReference type="Proteomes" id="UP000790347">
    <property type="component" value="Unassembled WGS sequence"/>
</dbReference>
<keyword evidence="2" id="KW-0812">Transmembrane</keyword>
<sequence length="92" mass="10849">MSFVTEISWVEKPIKIDMNGLVIIIIGTVSMFIIPLLYLALYYARKTRRPYSQLIRTWLDIYYQMQKEQLQMINQNPPPPPPPLTLPEQLMP</sequence>
<gene>
    <name evidence="4" type="ORF">DERF_001963</name>
    <name evidence="3" type="ORF">HUG17_6924</name>
</gene>
<feature type="transmembrane region" description="Helical" evidence="2">
    <location>
        <begin position="20"/>
        <end position="44"/>
    </location>
</feature>
<dbReference type="Proteomes" id="UP000828236">
    <property type="component" value="Unassembled WGS sequence"/>
</dbReference>
<keyword evidence="2" id="KW-0472">Membrane</keyword>
<organism evidence="4 5">
    <name type="scientific">Dermatophagoides farinae</name>
    <name type="common">American house dust mite</name>
    <dbReference type="NCBI Taxonomy" id="6954"/>
    <lineage>
        <taxon>Eukaryota</taxon>
        <taxon>Metazoa</taxon>
        <taxon>Ecdysozoa</taxon>
        <taxon>Arthropoda</taxon>
        <taxon>Chelicerata</taxon>
        <taxon>Arachnida</taxon>
        <taxon>Acari</taxon>
        <taxon>Acariformes</taxon>
        <taxon>Sarcoptiformes</taxon>
        <taxon>Astigmata</taxon>
        <taxon>Psoroptidia</taxon>
        <taxon>Analgoidea</taxon>
        <taxon>Pyroglyphidae</taxon>
        <taxon>Dermatophagoidinae</taxon>
        <taxon>Dermatophagoides</taxon>
    </lineage>
</organism>
<dbReference type="AlphaFoldDB" id="A0A922IBW8"/>
<protein>
    <submittedName>
        <fullName evidence="4">Uncharacterized protein</fullName>
    </submittedName>
</protein>
<reference evidence="4" key="4">
    <citation type="journal article" date="2022" name="Res Sq">
        <title>Comparative Genomics Reveals Insights into the Divergent Evolution of Astigmatic Mites and Household Pest Adaptations.</title>
        <authorList>
            <person name="Xiong Q."/>
            <person name="Wan A.T.-Y."/>
            <person name="Liu X.-Y."/>
            <person name="Fung C.S.-H."/>
            <person name="Xiao X."/>
            <person name="Malainual N."/>
            <person name="Hou J."/>
            <person name="Wang L."/>
            <person name="Wang M."/>
            <person name="Yang K."/>
            <person name="Cui Y."/>
            <person name="Leung E."/>
            <person name="Nong W."/>
            <person name="Shin S.-K."/>
            <person name="Au S."/>
            <person name="Jeong K.Y."/>
            <person name="Chew F.T."/>
            <person name="Hui J."/>
            <person name="Leung T.F."/>
            <person name="Tungtrongchitr A."/>
            <person name="Zhong N."/>
            <person name="Liu Z."/>
            <person name="Tsui S."/>
        </authorList>
    </citation>
    <scope>NUCLEOTIDE SEQUENCE</scope>
    <source>
        <strain evidence="4">Derf</strain>
        <tissue evidence="4">Whole organism</tissue>
    </source>
</reference>
<reference evidence="4" key="1">
    <citation type="submission" date="2013-05" db="EMBL/GenBank/DDBJ databases">
        <authorList>
            <person name="Yim A.K.Y."/>
            <person name="Chan T.F."/>
            <person name="Ji K.M."/>
            <person name="Liu X.Y."/>
            <person name="Zhou J.W."/>
            <person name="Li R.Q."/>
            <person name="Yang K.Y."/>
            <person name="Li J."/>
            <person name="Li M."/>
            <person name="Law P.T.W."/>
            <person name="Wu Y.L."/>
            <person name="Cai Z.L."/>
            <person name="Qin H."/>
            <person name="Bao Y."/>
            <person name="Leung R.K.K."/>
            <person name="Ng P.K.S."/>
            <person name="Zou J."/>
            <person name="Zhong X.J."/>
            <person name="Ran P.X."/>
            <person name="Zhong N.S."/>
            <person name="Liu Z.G."/>
            <person name="Tsui S.K.W."/>
        </authorList>
    </citation>
    <scope>NUCLEOTIDE SEQUENCE</scope>
    <source>
        <strain evidence="4">Derf</strain>
        <tissue evidence="4">Whole organism</tissue>
    </source>
</reference>
<keyword evidence="2" id="KW-1133">Transmembrane helix</keyword>
<evidence type="ECO:0000256" key="1">
    <source>
        <dbReference type="SAM" id="MobiDB-lite"/>
    </source>
</evidence>
<reference evidence="3" key="3">
    <citation type="journal article" date="2021" name="World Allergy Organ. J.">
        <title>Chromosome-level assembly of Dermatophagoides farinae genome and transcriptome reveals two novel allergens Der f 37 and Der f 39.</title>
        <authorList>
            <person name="Chen J."/>
            <person name="Cai Z."/>
            <person name="Fan D."/>
            <person name="Hu J."/>
            <person name="Hou Y."/>
            <person name="He Y."/>
            <person name="Zhang Z."/>
            <person name="Zhao Z."/>
            <person name="Gao P."/>
            <person name="Hu W."/>
            <person name="Sun J."/>
            <person name="Li J."/>
            <person name="Ji K."/>
        </authorList>
    </citation>
    <scope>NUCLEOTIDE SEQUENCE</scope>
    <source>
        <strain evidence="3">JKM2019</strain>
    </source>
</reference>
<evidence type="ECO:0000313" key="5">
    <source>
        <dbReference type="Proteomes" id="UP000790347"/>
    </source>
</evidence>
<keyword evidence="5" id="KW-1185">Reference proteome</keyword>
<comment type="caution">
    <text evidence="4">The sequence shown here is derived from an EMBL/GenBank/DDBJ whole genome shotgun (WGS) entry which is preliminary data.</text>
</comment>
<feature type="region of interest" description="Disordered" evidence="1">
    <location>
        <begin position="73"/>
        <end position="92"/>
    </location>
</feature>
<reference evidence="3" key="2">
    <citation type="submission" date="2020-06" db="EMBL/GenBank/DDBJ databases">
        <authorList>
            <person name="Ji K."/>
            <person name="Li J."/>
        </authorList>
    </citation>
    <scope>NUCLEOTIDE SEQUENCE</scope>
    <source>
        <strain evidence="3">JKM2019</strain>
        <tissue evidence="3">Whole body</tissue>
    </source>
</reference>
<proteinExistence type="predicted"/>
<evidence type="ECO:0000313" key="3">
    <source>
        <dbReference type="EMBL" id="KAH7636718.1"/>
    </source>
</evidence>
<evidence type="ECO:0000256" key="2">
    <source>
        <dbReference type="SAM" id="Phobius"/>
    </source>
</evidence>
<feature type="compositionally biased region" description="Pro residues" evidence="1">
    <location>
        <begin position="76"/>
        <end position="85"/>
    </location>
</feature>
<dbReference type="EMBL" id="ASGP02000001">
    <property type="protein sequence ID" value="KAH9527983.1"/>
    <property type="molecule type" value="Genomic_DNA"/>
</dbReference>
<accession>A0A922IBW8</accession>
<evidence type="ECO:0000313" key="4">
    <source>
        <dbReference type="EMBL" id="KAH9527983.1"/>
    </source>
</evidence>